<gene>
    <name evidence="3" type="ORF">SCUD_LOCUS16840</name>
</gene>
<dbReference type="InterPro" id="IPR002374">
    <property type="entry name" value="cGMP_dep_kinase"/>
</dbReference>
<dbReference type="PROSITE" id="PS00889">
    <property type="entry name" value="CNMP_BINDING_2"/>
    <property type="match status" value="1"/>
</dbReference>
<dbReference type="PANTHER" id="PTHR23011:SF28">
    <property type="entry name" value="CYCLIC NUCLEOTIDE-BINDING DOMAIN CONTAINING PROTEIN"/>
    <property type="match status" value="1"/>
</dbReference>
<dbReference type="EMBL" id="UZAK01039111">
    <property type="protein sequence ID" value="VDP62322.1"/>
    <property type="molecule type" value="Genomic_DNA"/>
</dbReference>
<dbReference type="CDD" id="cd00038">
    <property type="entry name" value="CAP_ED"/>
    <property type="match status" value="1"/>
</dbReference>
<evidence type="ECO:0000313" key="4">
    <source>
        <dbReference type="Proteomes" id="UP000279833"/>
    </source>
</evidence>
<feature type="region of interest" description="Disordered" evidence="1">
    <location>
        <begin position="97"/>
        <end position="149"/>
    </location>
</feature>
<dbReference type="InterPro" id="IPR014710">
    <property type="entry name" value="RmlC-like_jellyroll"/>
</dbReference>
<evidence type="ECO:0000313" key="5">
    <source>
        <dbReference type="WBParaSite" id="SCUD_0001684301-mRNA-1"/>
    </source>
</evidence>
<dbReference type="InterPro" id="IPR018490">
    <property type="entry name" value="cNMP-bd_dom_sf"/>
</dbReference>
<name>A0A183KP60_9TREM</name>
<dbReference type="PANTHER" id="PTHR23011">
    <property type="entry name" value="CYCLIC NUCLEOTIDE-BINDING DOMAIN CONTAINING PROTEIN"/>
    <property type="match status" value="1"/>
</dbReference>
<dbReference type="PROSITE" id="PS00888">
    <property type="entry name" value="CNMP_BINDING_1"/>
    <property type="match status" value="1"/>
</dbReference>
<dbReference type="Pfam" id="PF00027">
    <property type="entry name" value="cNMP_binding"/>
    <property type="match status" value="1"/>
</dbReference>
<dbReference type="SUPFAM" id="SSF51206">
    <property type="entry name" value="cAMP-binding domain-like"/>
    <property type="match status" value="1"/>
</dbReference>
<dbReference type="InterPro" id="IPR000595">
    <property type="entry name" value="cNMP-bd_dom"/>
</dbReference>
<organism evidence="5">
    <name type="scientific">Schistosoma curassoni</name>
    <dbReference type="NCBI Taxonomy" id="6186"/>
    <lineage>
        <taxon>Eukaryota</taxon>
        <taxon>Metazoa</taxon>
        <taxon>Spiralia</taxon>
        <taxon>Lophotrochozoa</taxon>
        <taxon>Platyhelminthes</taxon>
        <taxon>Trematoda</taxon>
        <taxon>Digenea</taxon>
        <taxon>Strigeidida</taxon>
        <taxon>Schistosomatoidea</taxon>
        <taxon>Schistosomatidae</taxon>
        <taxon>Schistosoma</taxon>
    </lineage>
</organism>
<dbReference type="PROSITE" id="PS50042">
    <property type="entry name" value="CNMP_BINDING_3"/>
    <property type="match status" value="1"/>
</dbReference>
<feature type="domain" description="Cyclic nucleotide-binding" evidence="2">
    <location>
        <begin position="1"/>
        <end position="104"/>
    </location>
</feature>
<dbReference type="STRING" id="6186.A0A183KP60"/>
<dbReference type="AlphaFoldDB" id="A0A183KP60"/>
<evidence type="ECO:0000313" key="3">
    <source>
        <dbReference type="EMBL" id="VDP62322.1"/>
    </source>
</evidence>
<accession>A0A183KP60</accession>
<dbReference type="InterPro" id="IPR018488">
    <property type="entry name" value="cNMP-bd_CS"/>
</dbReference>
<protein>
    <submittedName>
        <fullName evidence="5">Cyclic nucleotide-binding domain-containing protein</fullName>
    </submittedName>
</protein>
<reference evidence="3 4" key="2">
    <citation type="submission" date="2018-11" db="EMBL/GenBank/DDBJ databases">
        <authorList>
            <consortium name="Pathogen Informatics"/>
        </authorList>
    </citation>
    <scope>NUCLEOTIDE SEQUENCE [LARGE SCALE GENOMIC DNA]</scope>
    <source>
        <strain evidence="3">Dakar</strain>
        <strain evidence="4">Dakar, Senegal</strain>
    </source>
</reference>
<dbReference type="SMART" id="SM00100">
    <property type="entry name" value="cNMP"/>
    <property type="match status" value="1"/>
</dbReference>
<dbReference type="Gene3D" id="2.60.120.10">
    <property type="entry name" value="Jelly Rolls"/>
    <property type="match status" value="1"/>
</dbReference>
<dbReference type="GO" id="GO:0004692">
    <property type="term" value="F:cGMP-dependent protein kinase activity"/>
    <property type="evidence" value="ECO:0007669"/>
    <property type="project" value="InterPro"/>
</dbReference>
<evidence type="ECO:0000259" key="2">
    <source>
        <dbReference type="PROSITE" id="PS50042"/>
    </source>
</evidence>
<reference evidence="5" key="1">
    <citation type="submission" date="2016-06" db="UniProtKB">
        <authorList>
            <consortium name="WormBaseParasite"/>
        </authorList>
    </citation>
    <scope>IDENTIFICATION</scope>
</reference>
<dbReference type="PRINTS" id="PR00104">
    <property type="entry name" value="CGMPKINASE"/>
</dbReference>
<dbReference type="WBParaSite" id="SCUD_0001684301-mRNA-1">
    <property type="protein sequence ID" value="SCUD_0001684301-mRNA-1"/>
    <property type="gene ID" value="SCUD_0001684301"/>
</dbReference>
<dbReference type="GO" id="GO:0005524">
    <property type="term" value="F:ATP binding"/>
    <property type="evidence" value="ECO:0007669"/>
    <property type="project" value="InterPro"/>
</dbReference>
<evidence type="ECO:0000256" key="1">
    <source>
        <dbReference type="SAM" id="MobiDB-lite"/>
    </source>
</evidence>
<feature type="compositionally biased region" description="Basic and acidic residues" evidence="1">
    <location>
        <begin position="122"/>
        <end position="149"/>
    </location>
</feature>
<keyword evidence="4" id="KW-1185">Reference proteome</keyword>
<proteinExistence type="predicted"/>
<dbReference type="Proteomes" id="UP000279833">
    <property type="component" value="Unassembled WGS sequence"/>
</dbReference>
<sequence>VFYETGEYIIREGELGETFFIIKSGKVRVTHTIDRTDETKEIRQLSDGDWFGERALYTCEKRSANVISAEGGVHLLSLDRSNFIYLIGDLNEFKSKTYDDINRPSTGHRSNHEHALPSIQKDLGRETSADGLERRTPRQDSKERRSEQM</sequence>